<organism evidence="1 2">
    <name type="scientific">Candidatus Wildermuthbacteria bacterium RIFCSPLOWO2_01_FULL_47_18</name>
    <dbReference type="NCBI Taxonomy" id="1802460"/>
    <lineage>
        <taxon>Bacteria</taxon>
        <taxon>Candidatus Wildermuthiibacteriota</taxon>
    </lineage>
</organism>
<dbReference type="PANTHER" id="PTHR34573:SF1">
    <property type="entry name" value="VITAMIN K EPOXIDE REDUCTASE DOMAIN-CONTAINING PROTEIN"/>
    <property type="match status" value="1"/>
</dbReference>
<sequence length="132" mass="14250">MKNNLPLIVGAIVIVVLLFFVVRGGGGSGPLDSFASCLKNKGATFYGAFWCPHCANQKKLFGKSEKLLAYVECSTPDGKGQLQICKEENITSYPTWDLKPIGEATTTTRLTGEIALEILAEKTDCKLPAPIK</sequence>
<evidence type="ECO:0008006" key="3">
    <source>
        <dbReference type="Google" id="ProtNLM"/>
    </source>
</evidence>
<gene>
    <name evidence="1" type="ORF">A3A27_00975</name>
</gene>
<protein>
    <recommendedName>
        <fullName evidence="3">Thioredoxin domain-containing protein</fullName>
    </recommendedName>
</protein>
<evidence type="ECO:0000313" key="2">
    <source>
        <dbReference type="Proteomes" id="UP000177287"/>
    </source>
</evidence>
<dbReference type="PANTHER" id="PTHR34573">
    <property type="entry name" value="VKC DOMAIN-CONTAINING PROTEIN"/>
    <property type="match status" value="1"/>
</dbReference>
<accession>A0A1G2RIG8</accession>
<proteinExistence type="predicted"/>
<name>A0A1G2RIG8_9BACT</name>
<dbReference type="SUPFAM" id="SSF52833">
    <property type="entry name" value="Thioredoxin-like"/>
    <property type="match status" value="1"/>
</dbReference>
<comment type="caution">
    <text evidence="1">The sequence shown here is derived from an EMBL/GenBank/DDBJ whole genome shotgun (WGS) entry which is preliminary data.</text>
</comment>
<dbReference type="InterPro" id="IPR036249">
    <property type="entry name" value="Thioredoxin-like_sf"/>
</dbReference>
<dbReference type="AlphaFoldDB" id="A0A1G2RIG8"/>
<dbReference type="Gene3D" id="3.40.30.10">
    <property type="entry name" value="Glutaredoxin"/>
    <property type="match status" value="1"/>
</dbReference>
<dbReference type="Proteomes" id="UP000177287">
    <property type="component" value="Unassembled WGS sequence"/>
</dbReference>
<evidence type="ECO:0000313" key="1">
    <source>
        <dbReference type="EMBL" id="OHA72645.1"/>
    </source>
</evidence>
<dbReference type="EMBL" id="MHUF01000015">
    <property type="protein sequence ID" value="OHA72645.1"/>
    <property type="molecule type" value="Genomic_DNA"/>
</dbReference>
<reference evidence="1 2" key="1">
    <citation type="journal article" date="2016" name="Nat. Commun.">
        <title>Thousands of microbial genomes shed light on interconnected biogeochemical processes in an aquifer system.</title>
        <authorList>
            <person name="Anantharaman K."/>
            <person name="Brown C.T."/>
            <person name="Hug L.A."/>
            <person name="Sharon I."/>
            <person name="Castelle C.J."/>
            <person name="Probst A.J."/>
            <person name="Thomas B.C."/>
            <person name="Singh A."/>
            <person name="Wilkins M.J."/>
            <person name="Karaoz U."/>
            <person name="Brodie E.L."/>
            <person name="Williams K.H."/>
            <person name="Hubbard S.S."/>
            <person name="Banfield J.F."/>
        </authorList>
    </citation>
    <scope>NUCLEOTIDE SEQUENCE [LARGE SCALE GENOMIC DNA]</scope>
</reference>